<proteinExistence type="predicted"/>
<evidence type="ECO:0000313" key="2">
    <source>
        <dbReference type="EMBL" id="BBZ25918.1"/>
    </source>
</evidence>
<reference evidence="2 3" key="1">
    <citation type="journal article" date="2019" name="Emerg. Microbes Infect.">
        <title>Comprehensive subspecies identification of 175 nontuberculous mycobacteria species based on 7547 genomic profiles.</title>
        <authorList>
            <person name="Matsumoto Y."/>
            <person name="Kinjo T."/>
            <person name="Motooka D."/>
            <person name="Nabeya D."/>
            <person name="Jung N."/>
            <person name="Uechi K."/>
            <person name="Horii T."/>
            <person name="Iida T."/>
            <person name="Fujita J."/>
            <person name="Nakamura S."/>
        </authorList>
    </citation>
    <scope>NUCLEOTIDE SEQUENCE [LARGE SCALE GENOMIC DNA]</scope>
    <source>
        <strain evidence="2 3">JCM 13574</strain>
    </source>
</reference>
<evidence type="ECO:0000313" key="3">
    <source>
        <dbReference type="Proteomes" id="UP000466517"/>
    </source>
</evidence>
<name>A0A7I7XC20_9MYCO</name>
<gene>
    <name evidence="2" type="ORF">MMAD_02130</name>
</gene>
<keyword evidence="1" id="KW-0732">Signal</keyword>
<organism evidence="2 3">
    <name type="scientific">Mycolicibacterium madagascariense</name>
    <dbReference type="NCBI Taxonomy" id="212765"/>
    <lineage>
        <taxon>Bacteria</taxon>
        <taxon>Bacillati</taxon>
        <taxon>Actinomycetota</taxon>
        <taxon>Actinomycetes</taxon>
        <taxon>Mycobacteriales</taxon>
        <taxon>Mycobacteriaceae</taxon>
        <taxon>Mycolicibacterium</taxon>
    </lineage>
</organism>
<feature type="chain" id="PRO_5038427170" evidence="1">
    <location>
        <begin position="21"/>
        <end position="77"/>
    </location>
</feature>
<feature type="signal peptide" evidence="1">
    <location>
        <begin position="1"/>
        <end position="20"/>
    </location>
</feature>
<dbReference type="AlphaFoldDB" id="A0A7I7XC20"/>
<sequence length="77" mass="7821">MKSRNVAALFVTAFAGLAIAAAPVAAAAANPTTVTDNGRTTITDKNGHTAIVVRPAPVSAPNVYGPFSSPWPLALFD</sequence>
<dbReference type="EMBL" id="AP022610">
    <property type="protein sequence ID" value="BBZ25918.1"/>
    <property type="molecule type" value="Genomic_DNA"/>
</dbReference>
<keyword evidence="3" id="KW-1185">Reference proteome</keyword>
<dbReference type="KEGG" id="mmag:MMAD_02130"/>
<protein>
    <submittedName>
        <fullName evidence="2">Uncharacterized protein</fullName>
    </submittedName>
</protein>
<dbReference type="Proteomes" id="UP000466517">
    <property type="component" value="Chromosome"/>
</dbReference>
<accession>A0A7I7XC20</accession>
<evidence type="ECO:0000256" key="1">
    <source>
        <dbReference type="SAM" id="SignalP"/>
    </source>
</evidence>